<proteinExistence type="predicted"/>
<dbReference type="AlphaFoldDB" id="A0A380TCG2"/>
<dbReference type="InterPro" id="IPR032816">
    <property type="entry name" value="VTT_dom"/>
</dbReference>
<reference evidence="8" key="1">
    <citation type="submission" date="2018-07" db="EMBL/GenBank/DDBJ databases">
        <authorList>
            <person name="Quirk P.G."/>
            <person name="Krulwich T.A."/>
        </authorList>
    </citation>
    <scope>NUCLEOTIDE SEQUENCE</scope>
</reference>
<keyword evidence="4 6" id="KW-1133">Transmembrane helix</keyword>
<organism evidence="8">
    <name type="scientific">metagenome</name>
    <dbReference type="NCBI Taxonomy" id="256318"/>
    <lineage>
        <taxon>unclassified sequences</taxon>
        <taxon>metagenomes</taxon>
    </lineage>
</organism>
<evidence type="ECO:0000259" key="7">
    <source>
        <dbReference type="Pfam" id="PF09335"/>
    </source>
</evidence>
<evidence type="ECO:0000256" key="1">
    <source>
        <dbReference type="ARBA" id="ARBA00004651"/>
    </source>
</evidence>
<accession>A0A380TCG2</accession>
<gene>
    <name evidence="8" type="ORF">DF3PB_2000007</name>
</gene>
<comment type="subcellular location">
    <subcellularLocation>
        <location evidence="1">Cell membrane</location>
        <topology evidence="1">Multi-pass membrane protein</topology>
    </subcellularLocation>
</comment>
<keyword evidence="5 6" id="KW-0472">Membrane</keyword>
<protein>
    <recommendedName>
        <fullName evidence="7">VTT domain-containing protein</fullName>
    </recommendedName>
</protein>
<name>A0A380TCG2_9ZZZZ</name>
<dbReference type="PANTHER" id="PTHR12677">
    <property type="entry name" value="GOLGI APPARATUS MEMBRANE PROTEIN TVP38-RELATED"/>
    <property type="match status" value="1"/>
</dbReference>
<dbReference type="EMBL" id="UIDG01000114">
    <property type="protein sequence ID" value="SUS05668.1"/>
    <property type="molecule type" value="Genomic_DNA"/>
</dbReference>
<evidence type="ECO:0000256" key="6">
    <source>
        <dbReference type="SAM" id="Phobius"/>
    </source>
</evidence>
<dbReference type="PANTHER" id="PTHR12677:SF59">
    <property type="entry name" value="GOLGI APPARATUS MEMBRANE PROTEIN TVP38-RELATED"/>
    <property type="match status" value="1"/>
</dbReference>
<feature type="transmembrane region" description="Helical" evidence="6">
    <location>
        <begin position="165"/>
        <end position="186"/>
    </location>
</feature>
<evidence type="ECO:0000256" key="2">
    <source>
        <dbReference type="ARBA" id="ARBA00022475"/>
    </source>
</evidence>
<feature type="domain" description="VTT" evidence="7">
    <location>
        <begin position="74"/>
        <end position="188"/>
    </location>
</feature>
<evidence type="ECO:0000256" key="4">
    <source>
        <dbReference type="ARBA" id="ARBA00022989"/>
    </source>
</evidence>
<sequence length="241" mass="25684">MSTAARLKRWLPLALLGSVIAGSFAFGLNDYLNLETLRENRAALKALVETHATVAIIGFVLVYAVVVATSLPGATVMTLAGGFLFGTWLGSVLNVVGATAGATLLFLVARSAVGDGLRARAGPFVKRMEEGFRRDAFNYLLFLRLVPVFPFWVVNLVPAFLGMRLIPYVIATLIGIIPGGVVYTAFGAGLGDLFDAGAEANLKDVFTPTIILALVGLGVLALVPIAVRRWRERTRPPVDTV</sequence>
<evidence type="ECO:0000256" key="5">
    <source>
        <dbReference type="ARBA" id="ARBA00023136"/>
    </source>
</evidence>
<dbReference type="Pfam" id="PF09335">
    <property type="entry name" value="VTT_dom"/>
    <property type="match status" value="1"/>
</dbReference>
<keyword evidence="3 6" id="KW-0812">Transmembrane</keyword>
<dbReference type="InterPro" id="IPR015414">
    <property type="entry name" value="TMEM64"/>
</dbReference>
<feature type="transmembrane region" description="Helical" evidence="6">
    <location>
        <begin position="206"/>
        <end position="227"/>
    </location>
</feature>
<dbReference type="GO" id="GO:0005886">
    <property type="term" value="C:plasma membrane"/>
    <property type="evidence" value="ECO:0007669"/>
    <property type="project" value="UniProtKB-SubCell"/>
</dbReference>
<evidence type="ECO:0000256" key="3">
    <source>
        <dbReference type="ARBA" id="ARBA00022692"/>
    </source>
</evidence>
<keyword evidence="2" id="KW-1003">Cell membrane</keyword>
<feature type="transmembrane region" description="Helical" evidence="6">
    <location>
        <begin position="83"/>
        <end position="108"/>
    </location>
</feature>
<evidence type="ECO:0000313" key="8">
    <source>
        <dbReference type="EMBL" id="SUS05668.1"/>
    </source>
</evidence>
<feature type="transmembrane region" description="Helical" evidence="6">
    <location>
        <begin position="51"/>
        <end position="71"/>
    </location>
</feature>
<feature type="transmembrane region" description="Helical" evidence="6">
    <location>
        <begin position="136"/>
        <end position="158"/>
    </location>
</feature>